<evidence type="ECO:0000313" key="3">
    <source>
        <dbReference type="EMBL" id="PWK86730.1"/>
    </source>
</evidence>
<dbReference type="SUPFAM" id="SSF50156">
    <property type="entry name" value="PDZ domain-like"/>
    <property type="match status" value="1"/>
</dbReference>
<dbReference type="SMART" id="SM00228">
    <property type="entry name" value="PDZ"/>
    <property type="match status" value="1"/>
</dbReference>
<dbReference type="InterPro" id="IPR001478">
    <property type="entry name" value="PDZ"/>
</dbReference>
<feature type="domain" description="PDZ" evidence="2">
    <location>
        <begin position="521"/>
        <end position="593"/>
    </location>
</feature>
<dbReference type="InterPro" id="IPR041489">
    <property type="entry name" value="PDZ_6"/>
</dbReference>
<protein>
    <submittedName>
        <fullName evidence="3">PDZ domain-containing protein</fullName>
    </submittedName>
</protein>
<dbReference type="RefSeq" id="WP_109723731.1">
    <property type="nucleotide sequence ID" value="NZ_MSZV01000018.1"/>
</dbReference>
<comment type="caution">
    <text evidence="3">The sequence shown here is derived from an EMBL/GenBank/DDBJ whole genome shotgun (WGS) entry which is preliminary data.</text>
</comment>
<name>A0A316I263_9GAMM</name>
<dbReference type="InterPro" id="IPR036034">
    <property type="entry name" value="PDZ_sf"/>
</dbReference>
<evidence type="ECO:0000259" key="2">
    <source>
        <dbReference type="PROSITE" id="PS50106"/>
    </source>
</evidence>
<dbReference type="AlphaFoldDB" id="A0A316I263"/>
<dbReference type="Pfam" id="PF17820">
    <property type="entry name" value="PDZ_6"/>
    <property type="match status" value="1"/>
</dbReference>
<organism evidence="3 4">
    <name type="scientific">Fulvimonas soli</name>
    <dbReference type="NCBI Taxonomy" id="155197"/>
    <lineage>
        <taxon>Bacteria</taxon>
        <taxon>Pseudomonadati</taxon>
        <taxon>Pseudomonadota</taxon>
        <taxon>Gammaproteobacteria</taxon>
        <taxon>Lysobacterales</taxon>
        <taxon>Rhodanobacteraceae</taxon>
        <taxon>Fulvimonas</taxon>
    </lineage>
</organism>
<keyword evidence="1" id="KW-0732">Signal</keyword>
<dbReference type="Gene3D" id="2.40.70.10">
    <property type="entry name" value="Acid Proteases"/>
    <property type="match status" value="2"/>
</dbReference>
<evidence type="ECO:0000313" key="4">
    <source>
        <dbReference type="Proteomes" id="UP000245812"/>
    </source>
</evidence>
<feature type="chain" id="PRO_5016391826" evidence="1">
    <location>
        <begin position="21"/>
        <end position="622"/>
    </location>
</feature>
<dbReference type="InterPro" id="IPR021109">
    <property type="entry name" value="Peptidase_aspartic_dom_sf"/>
</dbReference>
<gene>
    <name evidence="3" type="ORF">C7456_107121</name>
</gene>
<dbReference type="EMBL" id="QGHC01000007">
    <property type="protein sequence ID" value="PWK86730.1"/>
    <property type="molecule type" value="Genomic_DNA"/>
</dbReference>
<dbReference type="Pfam" id="PF13650">
    <property type="entry name" value="Asp_protease_2"/>
    <property type="match status" value="1"/>
</dbReference>
<accession>A0A316I263</accession>
<dbReference type="OrthoDB" id="198130at2"/>
<dbReference type="PROSITE" id="PS50106">
    <property type="entry name" value="PDZ"/>
    <property type="match status" value="1"/>
</dbReference>
<evidence type="ECO:0000256" key="1">
    <source>
        <dbReference type="SAM" id="SignalP"/>
    </source>
</evidence>
<proteinExistence type="predicted"/>
<dbReference type="Gene3D" id="2.30.42.10">
    <property type="match status" value="1"/>
</dbReference>
<keyword evidence="4" id="KW-1185">Reference proteome</keyword>
<feature type="signal peptide" evidence="1">
    <location>
        <begin position="1"/>
        <end position="20"/>
    </location>
</feature>
<sequence length="622" mass="66218">MTRCTRLLLLLAWLPGPALAADDGASRLLDMLRQAHGGARWHAVGALLADGRESSAGLDGPWQSVVDLRSGRYRAQARNALFATAEGADASGHWRQDDSGLLHPLDSGEAKTAAIGEDWLRRYGFMSDAGAVAYRRLPDAEEAGRRYRRLEATPAGGRALVLWIDPASHRVDRAVWRRSFVTVTRRFADYRAVGGLQLPYRIATSAVTVTGANDGESVDTVTGYRVLGTGAVVDTRRPDNRVTDVAMAGGARAAVTRMRVEGGMVLVDVAIDGGAPMPFILDTGGHAILTSDAARKLGLKTQGEGVSAGSGPGSMRTAYARVGDTALGAAHVRDLVYLVMPYPYSFYERGEGKAPIAGLLGLEIFERFAVSFDYDKGQLRLQPYDQGAAPPQPDGDALALSFTDDMPLVAATQDGHRGVFGIDTGNSGYLLTFPQWAEREGIAARYAAGAPLPTGGVGGLFTAHIAHARSFTLGRQRVAPLVAMLTRGDAGATGNPSEAGNIGQDILARFNVHFDYRRQQMVLTSRAKPPAWHYGMAGFRAAKQAGQPDRYQVIDVTPGGPAQLAGLRRNDAIMAVNGRQAATLGLGELRDLTSHLPEGTAVTLTLADGRVLEMRARDLAAK</sequence>
<dbReference type="Proteomes" id="UP000245812">
    <property type="component" value="Unassembled WGS sequence"/>
</dbReference>
<reference evidence="3 4" key="1">
    <citation type="submission" date="2018-05" db="EMBL/GenBank/DDBJ databases">
        <title>Genomic Encyclopedia of Type Strains, Phase IV (KMG-IV): sequencing the most valuable type-strain genomes for metagenomic binning, comparative biology and taxonomic classification.</title>
        <authorList>
            <person name="Goeker M."/>
        </authorList>
    </citation>
    <scope>NUCLEOTIDE SEQUENCE [LARGE SCALE GENOMIC DNA]</scope>
    <source>
        <strain evidence="3 4">DSM 14263</strain>
    </source>
</reference>